<evidence type="ECO:0000256" key="1">
    <source>
        <dbReference type="ARBA" id="ARBA00004173"/>
    </source>
</evidence>
<dbReference type="PANTHER" id="PTHR23354">
    <property type="entry name" value="NUCLEOLAR PROTEIN 7/ESTROGEN RECEPTOR COACTIVATOR-RELATED"/>
    <property type="match status" value="1"/>
</dbReference>
<feature type="region of interest" description="Disordered" evidence="5">
    <location>
        <begin position="208"/>
        <end position="273"/>
    </location>
</feature>
<evidence type="ECO:0000313" key="7">
    <source>
        <dbReference type="EMBL" id="KAJ7735892.1"/>
    </source>
</evidence>
<gene>
    <name evidence="7" type="ORF">B0H16DRAFT_124531</name>
</gene>
<feature type="compositionally biased region" description="Low complexity" evidence="5">
    <location>
        <begin position="166"/>
        <end position="176"/>
    </location>
</feature>
<dbReference type="GO" id="GO:0006979">
    <property type="term" value="P:response to oxidative stress"/>
    <property type="evidence" value="ECO:0007669"/>
    <property type="project" value="TreeGrafter"/>
</dbReference>
<evidence type="ECO:0000259" key="6">
    <source>
        <dbReference type="PROSITE" id="PS51886"/>
    </source>
</evidence>
<evidence type="ECO:0000256" key="2">
    <source>
        <dbReference type="ARBA" id="ARBA00009540"/>
    </source>
</evidence>
<organism evidence="7 8">
    <name type="scientific">Mycena metata</name>
    <dbReference type="NCBI Taxonomy" id="1033252"/>
    <lineage>
        <taxon>Eukaryota</taxon>
        <taxon>Fungi</taxon>
        <taxon>Dikarya</taxon>
        <taxon>Basidiomycota</taxon>
        <taxon>Agaricomycotina</taxon>
        <taxon>Agaricomycetes</taxon>
        <taxon>Agaricomycetidae</taxon>
        <taxon>Agaricales</taxon>
        <taxon>Marasmiineae</taxon>
        <taxon>Mycenaceae</taxon>
        <taxon>Mycena</taxon>
    </lineage>
</organism>
<evidence type="ECO:0000256" key="4">
    <source>
        <dbReference type="ARBA" id="ARBA00040604"/>
    </source>
</evidence>
<dbReference type="GO" id="GO:0005634">
    <property type="term" value="C:nucleus"/>
    <property type="evidence" value="ECO:0007669"/>
    <property type="project" value="TreeGrafter"/>
</dbReference>
<feature type="region of interest" description="Disordered" evidence="5">
    <location>
        <begin position="1"/>
        <end position="35"/>
    </location>
</feature>
<keyword evidence="8" id="KW-1185">Reference proteome</keyword>
<feature type="region of interest" description="Disordered" evidence="5">
    <location>
        <begin position="163"/>
        <end position="194"/>
    </location>
</feature>
<dbReference type="Proteomes" id="UP001215598">
    <property type="component" value="Unassembled WGS sequence"/>
</dbReference>
<feature type="domain" description="TLDc" evidence="6">
    <location>
        <begin position="471"/>
        <end position="652"/>
    </location>
</feature>
<feature type="region of interest" description="Disordered" evidence="5">
    <location>
        <begin position="311"/>
        <end position="341"/>
    </location>
</feature>
<feature type="region of interest" description="Disordered" evidence="5">
    <location>
        <begin position="409"/>
        <end position="443"/>
    </location>
</feature>
<proteinExistence type="inferred from homology"/>
<evidence type="ECO:0000256" key="3">
    <source>
        <dbReference type="ARBA" id="ARBA00023128"/>
    </source>
</evidence>
<dbReference type="PANTHER" id="PTHR23354:SF62">
    <property type="entry name" value="MUSTARD, ISOFORM V"/>
    <property type="match status" value="1"/>
</dbReference>
<feature type="compositionally biased region" description="Polar residues" evidence="5">
    <location>
        <begin position="126"/>
        <end position="138"/>
    </location>
</feature>
<comment type="caution">
    <text evidence="7">The sequence shown here is derived from an EMBL/GenBank/DDBJ whole genome shotgun (WGS) entry which is preliminary data.</text>
</comment>
<reference evidence="7" key="1">
    <citation type="submission" date="2023-03" db="EMBL/GenBank/DDBJ databases">
        <title>Massive genome expansion in bonnet fungi (Mycena s.s.) driven by repeated elements and novel gene families across ecological guilds.</title>
        <authorList>
            <consortium name="Lawrence Berkeley National Laboratory"/>
            <person name="Harder C.B."/>
            <person name="Miyauchi S."/>
            <person name="Viragh M."/>
            <person name="Kuo A."/>
            <person name="Thoen E."/>
            <person name="Andreopoulos B."/>
            <person name="Lu D."/>
            <person name="Skrede I."/>
            <person name="Drula E."/>
            <person name="Henrissat B."/>
            <person name="Morin E."/>
            <person name="Kohler A."/>
            <person name="Barry K."/>
            <person name="LaButti K."/>
            <person name="Morin E."/>
            <person name="Salamov A."/>
            <person name="Lipzen A."/>
            <person name="Mereny Z."/>
            <person name="Hegedus B."/>
            <person name="Baldrian P."/>
            <person name="Stursova M."/>
            <person name="Weitz H."/>
            <person name="Taylor A."/>
            <person name="Grigoriev I.V."/>
            <person name="Nagy L.G."/>
            <person name="Martin F."/>
            <person name="Kauserud H."/>
        </authorList>
    </citation>
    <scope>NUCLEOTIDE SEQUENCE</scope>
    <source>
        <strain evidence="7">CBHHK182m</strain>
    </source>
</reference>
<feature type="compositionally biased region" description="Low complexity" evidence="5">
    <location>
        <begin position="214"/>
        <end position="263"/>
    </location>
</feature>
<sequence>MSDSLMDSIPVLIPVSSSSKPSTPAPPPVKTRAELDREAEEAFDKFSTLFSPATPRASPVLGPLFLPERSQEAVHLAPQSPDSEFGSFVSVPAEQDPLSLMTPGLDLGTPMQPQPQPSAARPSHVRTPSQTFFDQFSKSAKDRTETKRGLLDELLMHEDDPLYWIKDQSTSKSSPPSDDDDDLLPSEKPNKYMTDSLSDLDFEFFAAKPHRRSSSTSSHLRSPTRSPTVTAAPTLAPPLASTSTSADAPGFDSFTSSSITSSSAPHKRTSPARSESYASLASISKSSGAKWVASFLPNALSPATASVPNTSMFPPSPTTSPPSSLSSSLVLPPQHHAPVSPPARVEISHFTPFAPAHADGAYFAPSGAPGFRGAAAYDWDRGFSHALERDLGVGASAVGPGMSAPYSDFDEGDEMLLGSNANNPPSRPGSGANGNGNGNGATAQKEGVGVLLEKKMSGVISLVGRREGTVGVLTPELVALIHSHLPALLRLPRQWTLFYSLDQHGISLNTLYSRCAPPSSTRTPHPKGALVVIQDANNVLFGAWVVDGLRRSTRGGYYGGGDSFLWRYVPSSGKFDVYKWTGKNEYVALCEDGFISFGGGDGRYGLYLDDSLFDGSSARCPTFENEPLCSGTAGKGGNVNFECVGLEVWGVGP</sequence>
<feature type="region of interest" description="Disordered" evidence="5">
    <location>
        <begin position="97"/>
        <end position="145"/>
    </location>
</feature>
<feature type="compositionally biased region" description="Low complexity" evidence="5">
    <location>
        <begin position="8"/>
        <end position="22"/>
    </location>
</feature>
<dbReference type="InterPro" id="IPR006571">
    <property type="entry name" value="TLDc_dom"/>
</dbReference>
<evidence type="ECO:0000313" key="8">
    <source>
        <dbReference type="Proteomes" id="UP001215598"/>
    </source>
</evidence>
<dbReference type="Pfam" id="PF07534">
    <property type="entry name" value="TLD"/>
    <property type="match status" value="1"/>
</dbReference>
<dbReference type="EMBL" id="JARKIB010000124">
    <property type="protein sequence ID" value="KAJ7735892.1"/>
    <property type="molecule type" value="Genomic_DNA"/>
</dbReference>
<name>A0AAD7I5Z5_9AGAR</name>
<protein>
    <recommendedName>
        <fullName evidence="4">Oxidation resistance protein 1</fullName>
    </recommendedName>
</protein>
<dbReference type="SMART" id="SM00584">
    <property type="entry name" value="TLDc"/>
    <property type="match status" value="1"/>
</dbReference>
<accession>A0AAD7I5Z5</accession>
<dbReference type="GO" id="GO:0005739">
    <property type="term" value="C:mitochondrion"/>
    <property type="evidence" value="ECO:0007669"/>
    <property type="project" value="UniProtKB-SubCell"/>
</dbReference>
<feature type="compositionally biased region" description="Low complexity" evidence="5">
    <location>
        <begin position="321"/>
        <end position="333"/>
    </location>
</feature>
<evidence type="ECO:0000256" key="5">
    <source>
        <dbReference type="SAM" id="MobiDB-lite"/>
    </source>
</evidence>
<keyword evidence="3" id="KW-0496">Mitochondrion</keyword>
<dbReference type="AlphaFoldDB" id="A0AAD7I5Z5"/>
<comment type="similarity">
    <text evidence="2">Belongs to the OXR1 family.</text>
</comment>
<comment type="subcellular location">
    <subcellularLocation>
        <location evidence="1">Mitochondrion</location>
    </subcellularLocation>
</comment>
<dbReference type="PROSITE" id="PS51886">
    <property type="entry name" value="TLDC"/>
    <property type="match status" value="1"/>
</dbReference>